<dbReference type="InterPro" id="IPR018490">
    <property type="entry name" value="cNMP-bd_dom_sf"/>
</dbReference>
<dbReference type="SUPFAM" id="SSF51206">
    <property type="entry name" value="cAMP-binding domain-like"/>
    <property type="match status" value="1"/>
</dbReference>
<keyword evidence="2" id="KW-0418">Kinase</keyword>
<dbReference type="RefSeq" id="WP_093317493.1">
    <property type="nucleotide sequence ID" value="NZ_FOAF01000001.1"/>
</dbReference>
<organism evidence="2 3">
    <name type="scientific">Olivibacter domesticus</name>
    <name type="common">Pseudosphingobacterium domesticum</name>
    <dbReference type="NCBI Taxonomy" id="407022"/>
    <lineage>
        <taxon>Bacteria</taxon>
        <taxon>Pseudomonadati</taxon>
        <taxon>Bacteroidota</taxon>
        <taxon>Sphingobacteriia</taxon>
        <taxon>Sphingobacteriales</taxon>
        <taxon>Sphingobacteriaceae</taxon>
        <taxon>Olivibacter</taxon>
    </lineage>
</organism>
<proteinExistence type="predicted"/>
<keyword evidence="2" id="KW-0808">Transferase</keyword>
<dbReference type="PROSITE" id="PS50042">
    <property type="entry name" value="CNMP_BINDING_3"/>
    <property type="match status" value="1"/>
</dbReference>
<accession>A0A1H7HEV4</accession>
<reference evidence="3" key="1">
    <citation type="submission" date="2016-10" db="EMBL/GenBank/DDBJ databases">
        <authorList>
            <person name="Varghese N."/>
            <person name="Submissions S."/>
        </authorList>
    </citation>
    <scope>NUCLEOTIDE SEQUENCE [LARGE SCALE GENOMIC DNA]</scope>
    <source>
        <strain evidence="3">DSM 18733</strain>
    </source>
</reference>
<keyword evidence="3" id="KW-1185">Reference proteome</keyword>
<dbReference type="Pfam" id="PF00027">
    <property type="entry name" value="cNMP_binding"/>
    <property type="match status" value="1"/>
</dbReference>
<dbReference type="Proteomes" id="UP000199421">
    <property type="component" value="Unassembled WGS sequence"/>
</dbReference>
<dbReference type="Gene3D" id="2.60.120.10">
    <property type="entry name" value="Jelly Rolls"/>
    <property type="match status" value="1"/>
</dbReference>
<evidence type="ECO:0000313" key="2">
    <source>
        <dbReference type="EMBL" id="SEK48926.1"/>
    </source>
</evidence>
<dbReference type="STRING" id="407022.SAMN05661044_00363"/>
<name>A0A1H7HEV4_OLID1</name>
<dbReference type="EMBL" id="FOAF01000001">
    <property type="protein sequence ID" value="SEK48926.1"/>
    <property type="molecule type" value="Genomic_DNA"/>
</dbReference>
<dbReference type="GO" id="GO:0016301">
    <property type="term" value="F:kinase activity"/>
    <property type="evidence" value="ECO:0007669"/>
    <property type="project" value="UniProtKB-KW"/>
</dbReference>
<dbReference type="CDD" id="cd00038">
    <property type="entry name" value="CAP_ED"/>
    <property type="match status" value="1"/>
</dbReference>
<evidence type="ECO:0000313" key="3">
    <source>
        <dbReference type="Proteomes" id="UP000199421"/>
    </source>
</evidence>
<gene>
    <name evidence="2" type="ORF">SAMN05661044_00363</name>
</gene>
<protein>
    <submittedName>
        <fullName evidence="2">cAMP-binding domain of CRP or a regulatory subunit of cAMP-dependent protein kinases</fullName>
    </submittedName>
</protein>
<feature type="domain" description="Cyclic nucleotide-binding" evidence="1">
    <location>
        <begin position="23"/>
        <end position="115"/>
    </location>
</feature>
<sequence>MIFKKVCVYLQTRGISMSPKDVQMISSVTGHRIIPKHTIVMHQGKIVKKLFFLNEGIVRLFRVHEGSDYTLGLVSANDFISTPLYLLNGELSSCALETLTDIEVLEWSKTDVEAIKKQVSKAYEIEQAIMHRLLSWLQDMQIDAVCLTAEERYQKLLQQQPEVVQTIPLKYIASFLGIHQDSLSRIRKQVIKRPD</sequence>
<dbReference type="InterPro" id="IPR000595">
    <property type="entry name" value="cNMP-bd_dom"/>
</dbReference>
<evidence type="ECO:0000259" key="1">
    <source>
        <dbReference type="PROSITE" id="PS50042"/>
    </source>
</evidence>
<dbReference type="AlphaFoldDB" id="A0A1H7HEV4"/>
<dbReference type="InterPro" id="IPR014710">
    <property type="entry name" value="RmlC-like_jellyroll"/>
</dbReference>
<dbReference type="OrthoDB" id="758145at2"/>